<dbReference type="KEGG" id="psoj:PHYSODRAFT_494901"/>
<sequence length="435" mass="47978">MAMRLQKDNNWGEGTLEASRTSVVEAEEGAPLVITPSTNLSKTALVRQFDRGDVIPFFFAMPHANASSRAGDAATELANCLERMLQRERTGIFEPPPGKTALLILDDLHLATPAETSTARPLYPSVYAYLRSVQEHGKVYRGASCLPISFFPLFAPSCGLEELHHIFGHILHAHWGLGTSSMSATLPTAVRYALPLVIAATTVIWDRLRATFKYHLQDLARVYEGLGGVSPSTLSDVETLLRLWTHECSRTLREPSMGLCGPRQDNDVTGEISRMRSQISQITQRRASARAIKASSDDNASPATLLTLFAARSAGSPSRAPRPSQQYNSLQEQQHRAAMMGGLWAFSGSSSRPSWIYAEISYEDDMEAVSTASVQPYYRDLRTFSSCTMTLKPTKATALPRDVPPVPFKLVRTRLSCILFQATETSELLLCRLKQ</sequence>
<dbReference type="PANTHER" id="PTHR46454:SF17">
    <property type="entry name" value="DYNEIN HEAVY CHAIN LINKER DOMAIN-CONTAINING PROTEIN"/>
    <property type="match status" value="1"/>
</dbReference>
<accession>G4Z2S2</accession>
<evidence type="ECO:0000313" key="2">
    <source>
        <dbReference type="Proteomes" id="UP000002640"/>
    </source>
</evidence>
<protein>
    <submittedName>
        <fullName evidence="1">Uncharacterized protein</fullName>
    </submittedName>
</protein>
<keyword evidence="2" id="KW-1185">Reference proteome</keyword>
<gene>
    <name evidence="1" type="ORF">PHYSODRAFT_494901</name>
</gene>
<dbReference type="Gene3D" id="3.40.50.300">
    <property type="entry name" value="P-loop containing nucleotide triphosphate hydrolases"/>
    <property type="match status" value="1"/>
</dbReference>
<dbReference type="InParanoid" id="G4Z2S2"/>
<organism evidence="1 2">
    <name type="scientific">Phytophthora sojae (strain P6497)</name>
    <name type="common">Soybean stem and root rot agent</name>
    <name type="synonym">Phytophthora megasperma f. sp. glycines</name>
    <dbReference type="NCBI Taxonomy" id="1094619"/>
    <lineage>
        <taxon>Eukaryota</taxon>
        <taxon>Sar</taxon>
        <taxon>Stramenopiles</taxon>
        <taxon>Oomycota</taxon>
        <taxon>Peronosporomycetes</taxon>
        <taxon>Peronosporales</taxon>
        <taxon>Peronosporaceae</taxon>
        <taxon>Phytophthora</taxon>
    </lineage>
</organism>
<evidence type="ECO:0000313" key="1">
    <source>
        <dbReference type="EMBL" id="EGZ22197.1"/>
    </source>
</evidence>
<dbReference type="GeneID" id="20657124"/>
<dbReference type="OMA" id="THEICRA"/>
<dbReference type="PANTHER" id="PTHR46454">
    <property type="entry name" value="DYNEIN AXONEMAL HEAVY CHAIN 7-RELATED"/>
    <property type="match status" value="1"/>
</dbReference>
<name>G4Z2S2_PHYSP</name>
<dbReference type="Gene3D" id="1.20.920.30">
    <property type="match status" value="1"/>
</dbReference>
<dbReference type="EMBL" id="JH159153">
    <property type="protein sequence ID" value="EGZ22197.1"/>
    <property type="molecule type" value="Genomic_DNA"/>
</dbReference>
<dbReference type="AlphaFoldDB" id="G4Z2S2"/>
<dbReference type="Proteomes" id="UP000002640">
    <property type="component" value="Unassembled WGS sequence"/>
</dbReference>
<reference evidence="1 2" key="1">
    <citation type="journal article" date="2006" name="Science">
        <title>Phytophthora genome sequences uncover evolutionary origins and mechanisms of pathogenesis.</title>
        <authorList>
            <person name="Tyler B.M."/>
            <person name="Tripathy S."/>
            <person name="Zhang X."/>
            <person name="Dehal P."/>
            <person name="Jiang R.H."/>
            <person name="Aerts A."/>
            <person name="Arredondo F.D."/>
            <person name="Baxter L."/>
            <person name="Bensasson D."/>
            <person name="Beynon J.L."/>
            <person name="Chapman J."/>
            <person name="Damasceno C.M."/>
            <person name="Dorrance A.E."/>
            <person name="Dou D."/>
            <person name="Dickerman A.W."/>
            <person name="Dubchak I.L."/>
            <person name="Garbelotto M."/>
            <person name="Gijzen M."/>
            <person name="Gordon S.G."/>
            <person name="Govers F."/>
            <person name="Grunwald N.J."/>
            <person name="Huang W."/>
            <person name="Ivors K.L."/>
            <person name="Jones R.W."/>
            <person name="Kamoun S."/>
            <person name="Krampis K."/>
            <person name="Lamour K.H."/>
            <person name="Lee M.K."/>
            <person name="McDonald W.H."/>
            <person name="Medina M."/>
            <person name="Meijer H.J."/>
            <person name="Nordberg E.K."/>
            <person name="Maclean D.J."/>
            <person name="Ospina-Giraldo M.D."/>
            <person name="Morris P.F."/>
            <person name="Phuntumart V."/>
            <person name="Putnam N.H."/>
            <person name="Rash S."/>
            <person name="Rose J.K."/>
            <person name="Sakihama Y."/>
            <person name="Salamov A.A."/>
            <person name="Savidor A."/>
            <person name="Scheuring C.F."/>
            <person name="Smith B.M."/>
            <person name="Sobral B.W."/>
            <person name="Terry A."/>
            <person name="Torto-Alalibo T.A."/>
            <person name="Win J."/>
            <person name="Xu Z."/>
            <person name="Zhang H."/>
            <person name="Grigoriev I.V."/>
            <person name="Rokhsar D.S."/>
            <person name="Boore J.L."/>
        </authorList>
    </citation>
    <scope>NUCLEOTIDE SEQUENCE [LARGE SCALE GENOMIC DNA]</scope>
    <source>
        <strain evidence="1 2">P6497</strain>
    </source>
</reference>
<dbReference type="InterPro" id="IPR027417">
    <property type="entry name" value="P-loop_NTPase"/>
</dbReference>
<dbReference type="RefSeq" id="XP_009524914.1">
    <property type="nucleotide sequence ID" value="XM_009526619.1"/>
</dbReference>
<proteinExistence type="predicted"/>
<dbReference type="STRING" id="1094619.G4Z2S2"/>